<dbReference type="GeneID" id="9685334"/>
<protein>
    <submittedName>
        <fullName evidence="2">Predicted protein</fullName>
    </submittedName>
</protein>
<feature type="region of interest" description="Disordered" evidence="1">
    <location>
        <begin position="1"/>
        <end position="22"/>
    </location>
</feature>
<sequence>MIDTITFKRPPTTARERGVGEPPSFARALLRPAALRPRPPANAIHQPRRRDDDDEILNHGHEPLVFVVLVQRLPPRVRLLRGRPALPLHLRNHPRVHVILRVLPAVRLAVRRGEPLSLLMVLRAHHPGPDVRVRVHPSVSIRDEIIRRRVRARDHAVPEPGLGVLRRVDVGPALVEDAVARRRARGHHTGAEAGGVVLAGVAVRAILREDALARGVLARDEPAADARLGVLVRELPAVLAIVQARGVVLDGEV</sequence>
<dbReference type="EMBL" id="GG663741">
    <property type="protein sequence ID" value="EEH56137.1"/>
    <property type="molecule type" value="Genomic_DNA"/>
</dbReference>
<name>C1MWB3_MICPC</name>
<dbReference type="KEGG" id="mpp:MICPUCDRAFT_65600"/>
<proteinExistence type="predicted"/>
<accession>C1MWB3</accession>
<evidence type="ECO:0000256" key="1">
    <source>
        <dbReference type="SAM" id="MobiDB-lite"/>
    </source>
</evidence>
<gene>
    <name evidence="2" type="ORF">MICPUCDRAFT_65600</name>
</gene>
<evidence type="ECO:0000313" key="3">
    <source>
        <dbReference type="Proteomes" id="UP000001876"/>
    </source>
</evidence>
<reference evidence="2 3" key="1">
    <citation type="journal article" date="2009" name="Science">
        <title>Green evolution and dynamic adaptations revealed by genomes of the marine picoeukaryotes Micromonas.</title>
        <authorList>
            <person name="Worden A.Z."/>
            <person name="Lee J.H."/>
            <person name="Mock T."/>
            <person name="Rouze P."/>
            <person name="Simmons M.P."/>
            <person name="Aerts A.L."/>
            <person name="Allen A.E."/>
            <person name="Cuvelier M.L."/>
            <person name="Derelle E."/>
            <person name="Everett M.V."/>
            <person name="Foulon E."/>
            <person name="Grimwood J."/>
            <person name="Gundlach H."/>
            <person name="Henrissat B."/>
            <person name="Napoli C."/>
            <person name="McDonald S.M."/>
            <person name="Parker M.S."/>
            <person name="Rombauts S."/>
            <person name="Salamov A."/>
            <person name="Von Dassow P."/>
            <person name="Badger J.H."/>
            <person name="Coutinho P.M."/>
            <person name="Demir E."/>
            <person name="Dubchak I."/>
            <person name="Gentemann C."/>
            <person name="Eikrem W."/>
            <person name="Gready J.E."/>
            <person name="John U."/>
            <person name="Lanier W."/>
            <person name="Lindquist E.A."/>
            <person name="Lucas S."/>
            <person name="Mayer K.F."/>
            <person name="Moreau H."/>
            <person name="Not F."/>
            <person name="Otillar R."/>
            <person name="Panaud O."/>
            <person name="Pangilinan J."/>
            <person name="Paulsen I."/>
            <person name="Piegu B."/>
            <person name="Poliakov A."/>
            <person name="Robbens S."/>
            <person name="Schmutz J."/>
            <person name="Toulza E."/>
            <person name="Wyss T."/>
            <person name="Zelensky A."/>
            <person name="Zhou K."/>
            <person name="Armbrust E.V."/>
            <person name="Bhattacharya D."/>
            <person name="Goodenough U.W."/>
            <person name="Van de Peer Y."/>
            <person name="Grigoriev I.V."/>
        </authorList>
    </citation>
    <scope>NUCLEOTIDE SEQUENCE [LARGE SCALE GENOMIC DNA]</scope>
    <source>
        <strain evidence="2 3">CCMP1545</strain>
    </source>
</reference>
<dbReference type="Proteomes" id="UP000001876">
    <property type="component" value="Unassembled WGS sequence"/>
</dbReference>
<dbReference type="AlphaFoldDB" id="C1MWB3"/>
<evidence type="ECO:0000313" key="2">
    <source>
        <dbReference type="EMBL" id="EEH56137.1"/>
    </source>
</evidence>
<keyword evidence="3" id="KW-1185">Reference proteome</keyword>
<organism evidence="3">
    <name type="scientific">Micromonas pusilla (strain CCMP1545)</name>
    <name type="common">Picoplanktonic green alga</name>
    <dbReference type="NCBI Taxonomy" id="564608"/>
    <lineage>
        <taxon>Eukaryota</taxon>
        <taxon>Viridiplantae</taxon>
        <taxon>Chlorophyta</taxon>
        <taxon>Mamiellophyceae</taxon>
        <taxon>Mamiellales</taxon>
        <taxon>Mamiellaceae</taxon>
        <taxon>Micromonas</taxon>
    </lineage>
</organism>
<dbReference type="RefSeq" id="XP_003060185.1">
    <property type="nucleotide sequence ID" value="XM_003060139.1"/>
</dbReference>